<dbReference type="InterPro" id="IPR006037">
    <property type="entry name" value="RCK_C"/>
</dbReference>
<sequence length="221" mass="24437">MAHKYAVIGLGNFGFYVTRTLFEEGHDVIAIDRDEERIQKVCPYCSQAIQGDVTQKDMVRTLGLEEMEAVIVSMGGDANAATLATLYVRELGVPRILVKATNEDHGKILSKVGATDVIYPEKDMAIKTARSLSTPDILDYFPMSGNFMIAEIAPVDAFVGKSLAELQLRTRFNINVVGIKELVPENFILVPPAGFTIKHSDILVVMGHRDDIDKLKNLKKE</sequence>
<dbReference type="AlphaFoldDB" id="A0A7V2AW31"/>
<gene>
    <name evidence="3" type="ORF">ENO08_07595</name>
</gene>
<dbReference type="InterPro" id="IPR036721">
    <property type="entry name" value="RCK_C_sf"/>
</dbReference>
<protein>
    <submittedName>
        <fullName evidence="3">TrkA family potassium uptake protein</fullName>
    </submittedName>
</protein>
<dbReference type="PROSITE" id="PS51202">
    <property type="entry name" value="RCK_C"/>
    <property type="match status" value="1"/>
</dbReference>
<comment type="caution">
    <text evidence="3">The sequence shown here is derived from an EMBL/GenBank/DDBJ whole genome shotgun (WGS) entry which is preliminary data.</text>
</comment>
<dbReference type="GO" id="GO:0006813">
    <property type="term" value="P:potassium ion transport"/>
    <property type="evidence" value="ECO:0007669"/>
    <property type="project" value="InterPro"/>
</dbReference>
<reference evidence="3" key="1">
    <citation type="journal article" date="2020" name="mSystems">
        <title>Genome- and Community-Level Interaction Insights into Carbon Utilization and Element Cycling Functions of Hydrothermarchaeota in Hydrothermal Sediment.</title>
        <authorList>
            <person name="Zhou Z."/>
            <person name="Liu Y."/>
            <person name="Xu W."/>
            <person name="Pan J."/>
            <person name="Luo Z.H."/>
            <person name="Li M."/>
        </authorList>
    </citation>
    <scope>NUCLEOTIDE SEQUENCE [LARGE SCALE GENOMIC DNA]</scope>
    <source>
        <strain evidence="3">SpSt-1233</strain>
    </source>
</reference>
<organism evidence="3">
    <name type="scientific">Eiseniibacteriota bacterium</name>
    <dbReference type="NCBI Taxonomy" id="2212470"/>
    <lineage>
        <taxon>Bacteria</taxon>
        <taxon>Candidatus Eiseniibacteriota</taxon>
    </lineage>
</organism>
<evidence type="ECO:0000313" key="3">
    <source>
        <dbReference type="EMBL" id="HER44306.1"/>
    </source>
</evidence>
<dbReference type="Gene3D" id="3.40.50.720">
    <property type="entry name" value="NAD(P)-binding Rossmann-like Domain"/>
    <property type="match status" value="1"/>
</dbReference>
<dbReference type="PANTHER" id="PTHR43833">
    <property type="entry name" value="POTASSIUM CHANNEL PROTEIN 2-RELATED-RELATED"/>
    <property type="match status" value="1"/>
</dbReference>
<feature type="domain" description="RCK N-terminal" evidence="1">
    <location>
        <begin position="2"/>
        <end position="119"/>
    </location>
</feature>
<dbReference type="PROSITE" id="PS51201">
    <property type="entry name" value="RCK_N"/>
    <property type="match status" value="1"/>
</dbReference>
<dbReference type="SUPFAM" id="SSF51735">
    <property type="entry name" value="NAD(P)-binding Rossmann-fold domains"/>
    <property type="match status" value="1"/>
</dbReference>
<dbReference type="Gene3D" id="3.30.70.1450">
    <property type="entry name" value="Regulator of K+ conductance, C-terminal domain"/>
    <property type="match status" value="1"/>
</dbReference>
<dbReference type="Proteomes" id="UP000886069">
    <property type="component" value="Unassembled WGS sequence"/>
</dbReference>
<dbReference type="GO" id="GO:0008324">
    <property type="term" value="F:monoatomic cation transmembrane transporter activity"/>
    <property type="evidence" value="ECO:0007669"/>
    <property type="project" value="InterPro"/>
</dbReference>
<name>A0A7V2AW31_UNCEI</name>
<dbReference type="EMBL" id="DSEC01000549">
    <property type="protein sequence ID" value="HER44306.1"/>
    <property type="molecule type" value="Genomic_DNA"/>
</dbReference>
<dbReference type="SUPFAM" id="SSF116726">
    <property type="entry name" value="TrkA C-terminal domain-like"/>
    <property type="match status" value="1"/>
</dbReference>
<feature type="domain" description="RCK C-terminal" evidence="2">
    <location>
        <begin position="135"/>
        <end position="221"/>
    </location>
</feature>
<accession>A0A7V2AW31</accession>
<dbReference type="InterPro" id="IPR003148">
    <property type="entry name" value="RCK_N"/>
</dbReference>
<dbReference type="InterPro" id="IPR050721">
    <property type="entry name" value="Trk_Ktr_HKT_K-transport"/>
</dbReference>
<evidence type="ECO:0000259" key="2">
    <source>
        <dbReference type="PROSITE" id="PS51202"/>
    </source>
</evidence>
<dbReference type="Pfam" id="PF02254">
    <property type="entry name" value="TrkA_N"/>
    <property type="match status" value="1"/>
</dbReference>
<dbReference type="InterPro" id="IPR036291">
    <property type="entry name" value="NAD(P)-bd_dom_sf"/>
</dbReference>
<proteinExistence type="predicted"/>
<evidence type="ECO:0000259" key="1">
    <source>
        <dbReference type="PROSITE" id="PS51201"/>
    </source>
</evidence>
<dbReference type="Pfam" id="PF02080">
    <property type="entry name" value="TrkA_C"/>
    <property type="match status" value="1"/>
</dbReference>
<dbReference type="PANTHER" id="PTHR43833:SF7">
    <property type="entry name" value="KTR SYSTEM POTASSIUM UPTAKE PROTEIN C"/>
    <property type="match status" value="1"/>
</dbReference>